<reference evidence="2 3" key="1">
    <citation type="submission" date="2019-03" db="EMBL/GenBank/DDBJ databases">
        <title>First draft genome of Liparis tanakae, snailfish: a comprehensive survey of snailfish specific genes.</title>
        <authorList>
            <person name="Kim W."/>
            <person name="Song I."/>
            <person name="Jeong J.-H."/>
            <person name="Kim D."/>
            <person name="Kim S."/>
            <person name="Ryu S."/>
            <person name="Song J.Y."/>
            <person name="Lee S.K."/>
        </authorList>
    </citation>
    <scope>NUCLEOTIDE SEQUENCE [LARGE SCALE GENOMIC DNA]</scope>
    <source>
        <tissue evidence="2">Muscle</tissue>
    </source>
</reference>
<comment type="caution">
    <text evidence="2">The sequence shown here is derived from an EMBL/GenBank/DDBJ whole genome shotgun (WGS) entry which is preliminary data.</text>
</comment>
<feature type="compositionally biased region" description="Polar residues" evidence="1">
    <location>
        <begin position="7"/>
        <end position="25"/>
    </location>
</feature>
<evidence type="ECO:0000313" key="3">
    <source>
        <dbReference type="Proteomes" id="UP000314294"/>
    </source>
</evidence>
<feature type="region of interest" description="Disordered" evidence="1">
    <location>
        <begin position="1"/>
        <end position="45"/>
    </location>
</feature>
<accession>A0A4Z2ID54</accession>
<protein>
    <submittedName>
        <fullName evidence="2">Uncharacterized protein</fullName>
    </submittedName>
</protein>
<name>A0A4Z2ID54_9TELE</name>
<keyword evidence="3" id="KW-1185">Reference proteome</keyword>
<evidence type="ECO:0000256" key="1">
    <source>
        <dbReference type="SAM" id="MobiDB-lite"/>
    </source>
</evidence>
<feature type="compositionally biased region" description="Basic residues" evidence="1">
    <location>
        <begin position="27"/>
        <end position="37"/>
    </location>
</feature>
<evidence type="ECO:0000313" key="2">
    <source>
        <dbReference type="EMBL" id="TNN75023.1"/>
    </source>
</evidence>
<organism evidence="2 3">
    <name type="scientific">Liparis tanakae</name>
    <name type="common">Tanaka's snailfish</name>
    <dbReference type="NCBI Taxonomy" id="230148"/>
    <lineage>
        <taxon>Eukaryota</taxon>
        <taxon>Metazoa</taxon>
        <taxon>Chordata</taxon>
        <taxon>Craniata</taxon>
        <taxon>Vertebrata</taxon>
        <taxon>Euteleostomi</taxon>
        <taxon>Actinopterygii</taxon>
        <taxon>Neopterygii</taxon>
        <taxon>Teleostei</taxon>
        <taxon>Neoteleostei</taxon>
        <taxon>Acanthomorphata</taxon>
        <taxon>Eupercaria</taxon>
        <taxon>Perciformes</taxon>
        <taxon>Cottioidei</taxon>
        <taxon>Cottales</taxon>
        <taxon>Liparidae</taxon>
        <taxon>Liparis</taxon>
    </lineage>
</organism>
<gene>
    <name evidence="2" type="ORF">EYF80_014769</name>
</gene>
<dbReference type="AlphaFoldDB" id="A0A4Z2ID54"/>
<dbReference type="EMBL" id="SRLO01000108">
    <property type="protein sequence ID" value="TNN75023.1"/>
    <property type="molecule type" value="Genomic_DNA"/>
</dbReference>
<sequence length="119" mass="12863">MHLVIEQGSQGSSVKPFNHEPQASATGRHHHRCRRRPPPVFSPQLGSASPALIGWTAAHSPHLLVGIGCRSFSFLDGRGQSTLGYRVLRPDLTRFAAPAVDYESQLPLPSPPPLSPSLL</sequence>
<proteinExistence type="predicted"/>
<dbReference type="Proteomes" id="UP000314294">
    <property type="component" value="Unassembled WGS sequence"/>
</dbReference>